<name>A0A1S1QWF1_9ACTN</name>
<dbReference type="RefSeq" id="WP_071061408.1">
    <property type="nucleotide sequence ID" value="NZ_MAXA01000106.1"/>
</dbReference>
<sequence length="350" mass="39308">MKEAWRAADLPVERCWVHCGHALYLAQDIDYSREPRALWHVYYRPRPLSPLDHNPLKRVREVQHLASDPEWAEAIRLAEAMVGAGQIQAAPDTEQTRIKADSIVREAGIAGFIAPEKLSQLDVVPFRYDPTRPPLPEHGLQIGRDDAGTWRTYQYRYPTSTLTSGHASNIEAFWACHSLREIAAWSTTIDIRAEVESEPQWCRFDRESLAGKVNRVGERFAEWRAPVPLAAEPTQKVAGLPGFHLVAFGRGNWSIVRNWDRRTVLSGIRAREKAATAARALAELGDLAVVPGYVLPFFPALREDIEAIRWEATGRSPEAPAWAERCRAHAAEIRHAVAEKVAKDAVGGRR</sequence>
<reference evidence="2" key="1">
    <citation type="submission" date="2016-07" db="EMBL/GenBank/DDBJ databases">
        <title>Frankia sp. NRRL B-16219 Genome sequencing.</title>
        <authorList>
            <person name="Ghodhbane-Gtari F."/>
            <person name="Swanson E."/>
            <person name="Gueddou A."/>
            <person name="Louati M."/>
            <person name="Nouioui I."/>
            <person name="Hezbri K."/>
            <person name="Abebe-Akele F."/>
            <person name="Simpson S."/>
            <person name="Morris K."/>
            <person name="Thomas K."/>
            <person name="Gtari M."/>
            <person name="Tisa L.S."/>
        </authorList>
    </citation>
    <scope>NUCLEOTIDE SEQUENCE [LARGE SCALE GENOMIC DNA]</scope>
    <source>
        <strain evidence="2">NRRL B-16219</strain>
    </source>
</reference>
<evidence type="ECO:0000313" key="2">
    <source>
        <dbReference type="Proteomes" id="UP000179769"/>
    </source>
</evidence>
<keyword evidence="2" id="KW-1185">Reference proteome</keyword>
<gene>
    <name evidence="1" type="ORF">BBK14_33150</name>
</gene>
<accession>A0A1S1QWF1</accession>
<dbReference type="Proteomes" id="UP000179769">
    <property type="component" value="Unassembled WGS sequence"/>
</dbReference>
<proteinExistence type="predicted"/>
<protein>
    <submittedName>
        <fullName evidence="1">Uncharacterized protein</fullName>
    </submittedName>
</protein>
<evidence type="ECO:0000313" key="1">
    <source>
        <dbReference type="EMBL" id="OHV38290.1"/>
    </source>
</evidence>
<dbReference type="OrthoDB" id="9962751at2"/>
<dbReference type="EMBL" id="MAXA01000106">
    <property type="protein sequence ID" value="OHV38290.1"/>
    <property type="molecule type" value="Genomic_DNA"/>
</dbReference>
<comment type="caution">
    <text evidence="1">The sequence shown here is derived from an EMBL/GenBank/DDBJ whole genome shotgun (WGS) entry which is preliminary data.</text>
</comment>
<organism evidence="1 2">
    <name type="scientific">Parafrankia soli</name>
    <dbReference type="NCBI Taxonomy" id="2599596"/>
    <lineage>
        <taxon>Bacteria</taxon>
        <taxon>Bacillati</taxon>
        <taxon>Actinomycetota</taxon>
        <taxon>Actinomycetes</taxon>
        <taxon>Frankiales</taxon>
        <taxon>Frankiaceae</taxon>
        <taxon>Parafrankia</taxon>
    </lineage>
</organism>
<dbReference type="AlphaFoldDB" id="A0A1S1QWF1"/>